<dbReference type="Gene3D" id="3.90.320.10">
    <property type="match status" value="1"/>
</dbReference>
<dbReference type="GO" id="GO:0004527">
    <property type="term" value="F:exonuclease activity"/>
    <property type="evidence" value="ECO:0007669"/>
    <property type="project" value="UniProtKB-KW"/>
</dbReference>
<dbReference type="GO" id="GO:0004519">
    <property type="term" value="F:endonuclease activity"/>
    <property type="evidence" value="ECO:0007669"/>
    <property type="project" value="UniProtKB-KW"/>
</dbReference>
<dbReference type="Proteomes" id="UP001634394">
    <property type="component" value="Unassembled WGS sequence"/>
</dbReference>
<dbReference type="EMBL" id="JBJQND010000006">
    <property type="protein sequence ID" value="KAL3874200.1"/>
    <property type="molecule type" value="Genomic_DNA"/>
</dbReference>
<comment type="caution">
    <text evidence="5">The sequence shown here is derived from an EMBL/GenBank/DDBJ whole genome shotgun (WGS) entry which is preliminary data.</text>
</comment>
<evidence type="ECO:0000313" key="6">
    <source>
        <dbReference type="Proteomes" id="UP001634394"/>
    </source>
</evidence>
<keyword evidence="1" id="KW-0540">Nuclease</keyword>
<reference evidence="5 6" key="1">
    <citation type="submission" date="2024-11" db="EMBL/GenBank/DDBJ databases">
        <title>Chromosome-level genome assembly of the freshwater bivalve Anodonta woodiana.</title>
        <authorList>
            <person name="Chen X."/>
        </authorList>
    </citation>
    <scope>NUCLEOTIDE SEQUENCE [LARGE SCALE GENOMIC DNA]</scope>
    <source>
        <strain evidence="5">MN2024</strain>
        <tissue evidence="5">Gills</tissue>
    </source>
</reference>
<accession>A0ABD3WL31</accession>
<keyword evidence="6" id="KW-1185">Reference proteome</keyword>
<dbReference type="AlphaFoldDB" id="A0ABD3WL31"/>
<dbReference type="GO" id="GO:0006281">
    <property type="term" value="P:DNA repair"/>
    <property type="evidence" value="ECO:0007669"/>
    <property type="project" value="UniProtKB-ARBA"/>
</dbReference>
<keyword evidence="2" id="KW-0255">Endonuclease</keyword>
<dbReference type="PANTHER" id="PTHR47526">
    <property type="entry name" value="ATP-DEPENDENT DNA HELICASE"/>
    <property type="match status" value="1"/>
</dbReference>
<evidence type="ECO:0000256" key="1">
    <source>
        <dbReference type="ARBA" id="ARBA00022722"/>
    </source>
</evidence>
<protein>
    <submittedName>
        <fullName evidence="5">Uncharacterized protein</fullName>
    </submittedName>
</protein>
<gene>
    <name evidence="5" type="ORF">ACJMK2_037246</name>
</gene>
<dbReference type="InterPro" id="IPR011335">
    <property type="entry name" value="Restrct_endonuc-II-like"/>
</dbReference>
<name>A0ABD3WL31_SINWO</name>
<evidence type="ECO:0000256" key="2">
    <source>
        <dbReference type="ARBA" id="ARBA00022759"/>
    </source>
</evidence>
<dbReference type="SUPFAM" id="SSF52980">
    <property type="entry name" value="Restriction endonuclease-like"/>
    <property type="match status" value="1"/>
</dbReference>
<keyword evidence="4" id="KW-0269">Exonuclease</keyword>
<evidence type="ECO:0000256" key="4">
    <source>
        <dbReference type="ARBA" id="ARBA00022839"/>
    </source>
</evidence>
<dbReference type="InterPro" id="IPR034720">
    <property type="entry name" value="Viral_alk_exo"/>
</dbReference>
<dbReference type="Pfam" id="PF01771">
    <property type="entry name" value="Viral_alk_exo"/>
    <property type="match status" value="1"/>
</dbReference>
<proteinExistence type="predicted"/>
<keyword evidence="3" id="KW-0378">Hydrolase</keyword>
<organism evidence="5 6">
    <name type="scientific">Sinanodonta woodiana</name>
    <name type="common">Chinese pond mussel</name>
    <name type="synonym">Anodonta woodiana</name>
    <dbReference type="NCBI Taxonomy" id="1069815"/>
    <lineage>
        <taxon>Eukaryota</taxon>
        <taxon>Metazoa</taxon>
        <taxon>Spiralia</taxon>
        <taxon>Lophotrochozoa</taxon>
        <taxon>Mollusca</taxon>
        <taxon>Bivalvia</taxon>
        <taxon>Autobranchia</taxon>
        <taxon>Heteroconchia</taxon>
        <taxon>Palaeoheterodonta</taxon>
        <taxon>Unionida</taxon>
        <taxon>Unionoidea</taxon>
        <taxon>Unionidae</taxon>
        <taxon>Unioninae</taxon>
        <taxon>Sinanodonta</taxon>
    </lineage>
</organism>
<dbReference type="InterPro" id="IPR011604">
    <property type="entry name" value="PDDEXK-like_dom_sf"/>
</dbReference>
<evidence type="ECO:0000313" key="5">
    <source>
        <dbReference type="EMBL" id="KAL3874200.1"/>
    </source>
</evidence>
<evidence type="ECO:0000256" key="3">
    <source>
        <dbReference type="ARBA" id="ARBA00022801"/>
    </source>
</evidence>
<sequence length="319" mass="36339">MASEKGEKLRQAALKYRDELGHDEKLRYEGKLKLIDNEDPYEMPTSAWSEDESLLPSVTYPDIVNYLVFSPSPYSLEDLKSYKGLDAYNQFVCGWVREKMSRVVNDNCLTTAKSYWLLPSSVKGVTFRKCSEIDFTSAKNLKKKLDTKITACSGHKAEVTPEKTASKKWTPEPKQDELSHFFSALNLCESKPAILSIVPEFSDSYIPQPVKENFPTVLSELRDDEALCMNYSELLKKCQKIELIVSEEQVKAVESATREQSNSKLWHRFRTGRITASKMKNVCNTDPTFPSQSLIKSICYPESYKFKSAATQCGCQHEK</sequence>
<dbReference type="PANTHER" id="PTHR47526:SF4">
    <property type="entry name" value="SWIM-TYPE DOMAIN-CONTAINING PROTEIN"/>
    <property type="match status" value="1"/>
</dbReference>